<keyword evidence="2" id="KW-1185">Reference proteome</keyword>
<evidence type="ECO:0000313" key="2">
    <source>
        <dbReference type="Proteomes" id="UP000597341"/>
    </source>
</evidence>
<gene>
    <name evidence="1" type="ORF">GCM10011376_38170</name>
</gene>
<name>A0ABQ3HRE4_9ACTN</name>
<dbReference type="Proteomes" id="UP000597341">
    <property type="component" value="Unassembled WGS sequence"/>
</dbReference>
<reference evidence="2" key="1">
    <citation type="journal article" date="2019" name="Int. J. Syst. Evol. Microbiol.">
        <title>The Global Catalogue of Microorganisms (GCM) 10K type strain sequencing project: providing services to taxonomists for standard genome sequencing and annotation.</title>
        <authorList>
            <consortium name="The Broad Institute Genomics Platform"/>
            <consortium name="The Broad Institute Genome Sequencing Center for Infectious Disease"/>
            <person name="Wu L."/>
            <person name="Ma J."/>
        </authorList>
    </citation>
    <scope>NUCLEOTIDE SEQUENCE [LARGE SCALE GENOMIC DNA]</scope>
    <source>
        <strain evidence="2">CGMCC 1.12791</strain>
    </source>
</reference>
<comment type="caution">
    <text evidence="1">The sequence shown here is derived from an EMBL/GenBank/DDBJ whole genome shotgun (WGS) entry which is preliminary data.</text>
</comment>
<sequence>MGTILGSHLVTSSKALQVLRQSPVGADQNVWLDEAHASYGWSSSIPWARAEHDRARGEVW</sequence>
<accession>A0ABQ3HRE4</accession>
<organism evidence="1 2">
    <name type="scientific">Nocardioides flavus</name>
    <name type="common">ex Wang et al. 2016</name>
    <dbReference type="NCBI Taxonomy" id="2058780"/>
    <lineage>
        <taxon>Bacteria</taxon>
        <taxon>Bacillati</taxon>
        <taxon>Actinomycetota</taxon>
        <taxon>Actinomycetes</taxon>
        <taxon>Propionibacteriales</taxon>
        <taxon>Nocardioidaceae</taxon>
        <taxon>Nocardioides</taxon>
    </lineage>
</organism>
<dbReference type="EMBL" id="BNAD01000019">
    <property type="protein sequence ID" value="GHE19207.1"/>
    <property type="molecule type" value="Genomic_DNA"/>
</dbReference>
<evidence type="ECO:0000313" key="1">
    <source>
        <dbReference type="EMBL" id="GHE19207.1"/>
    </source>
</evidence>
<proteinExistence type="predicted"/>
<protein>
    <submittedName>
        <fullName evidence="1">Uncharacterized protein</fullName>
    </submittedName>
</protein>